<evidence type="ECO:0000313" key="1">
    <source>
        <dbReference type="EMBL" id="KPM46475.1"/>
    </source>
</evidence>
<dbReference type="EMBL" id="LKCW01000001">
    <property type="protein sequence ID" value="KPM46475.1"/>
    <property type="molecule type" value="Genomic_DNA"/>
</dbReference>
<keyword evidence="2" id="KW-1185">Reference proteome</keyword>
<name>A0A0P7BY51_9HYPO</name>
<evidence type="ECO:0000313" key="2">
    <source>
        <dbReference type="Proteomes" id="UP000050424"/>
    </source>
</evidence>
<accession>A0A0P7BY51</accession>
<comment type="caution">
    <text evidence="1">The sequence shown here is derived from an EMBL/GenBank/DDBJ whole genome shotgun (WGS) entry which is preliminary data.</text>
</comment>
<proteinExistence type="predicted"/>
<dbReference type="AlphaFoldDB" id="A0A0P7BY51"/>
<gene>
    <name evidence="1" type="ORF">AK830_g232</name>
</gene>
<protein>
    <submittedName>
        <fullName evidence="1">Uncharacterized protein</fullName>
    </submittedName>
</protein>
<dbReference type="OrthoDB" id="5416097at2759"/>
<reference evidence="1 2" key="1">
    <citation type="submission" date="2015-09" db="EMBL/GenBank/DDBJ databases">
        <title>Draft genome of a European isolate of the apple canker pathogen Neonectria ditissima.</title>
        <authorList>
            <person name="Gomez-Cortecero A."/>
            <person name="Harrison R.J."/>
            <person name="Armitage A.D."/>
        </authorList>
    </citation>
    <scope>NUCLEOTIDE SEQUENCE [LARGE SCALE GENOMIC DNA]</scope>
    <source>
        <strain evidence="1 2">R09/05</strain>
    </source>
</reference>
<dbReference type="Proteomes" id="UP000050424">
    <property type="component" value="Unassembled WGS sequence"/>
</dbReference>
<organism evidence="1 2">
    <name type="scientific">Neonectria ditissima</name>
    <dbReference type="NCBI Taxonomy" id="78410"/>
    <lineage>
        <taxon>Eukaryota</taxon>
        <taxon>Fungi</taxon>
        <taxon>Dikarya</taxon>
        <taxon>Ascomycota</taxon>
        <taxon>Pezizomycotina</taxon>
        <taxon>Sordariomycetes</taxon>
        <taxon>Hypocreomycetidae</taxon>
        <taxon>Hypocreales</taxon>
        <taxon>Nectriaceae</taxon>
        <taxon>Neonectria</taxon>
    </lineage>
</organism>
<sequence>MTTTLTRRKNTAINLDGPNNEWRTWVEDLANFQRNGCSSLGSSVAASKATTNFPIISGYVTSGHIISGYTISGHIISVKMAKSDATLFKYMMNSQWVITVIGAMSGGADPPELLEFYQDDESSVFD</sequence>